<sequence length="408" mass="47007">MDNFYLKKDCRLCKSTELIKILPLTPTALCDAYLKNKKDQEIYPLDLFQCKNCGFVQIECVVDPEIIYRDYIYVTTSSSGLSSHFENYAKDVFENLNLNLKSNNLVMDIGSNDGTLLSYFKRKNVKVLGVEPSIKTAEEATQRGIETLPEFFNVDLAKKIKGKFGSVDLITINNLFANIDDLHSFVEGLEFLLSPQGVVVIESSYLGDMVDNMVFDFIYHEHLSYFSILPLIKFFDSFDMRLIHLQHVETKGGSFRYYWARKNSLHVVSSDVEKFVGIEKEKNMTESYFKNYESRIIEVKTTLTKELEKFKEKKIVGYGASATSTTLIYHFGLEKFLDYLVDDNPGKIDTYSPGLHIPVKDPSILDFEDNVVLIVLAWRYFDLIKSKLKNQKLILICPLPEFREETLL</sequence>
<dbReference type="AlphaFoldDB" id="A0AAV3J931"/>
<dbReference type="Pfam" id="PF08421">
    <property type="entry name" value="Methyltransf_13"/>
    <property type="match status" value="1"/>
</dbReference>
<dbReference type="InterPro" id="IPR013691">
    <property type="entry name" value="MeTrfase_14"/>
</dbReference>
<name>A0AAV3J931_LEPBO</name>
<dbReference type="EMBL" id="AHNP02000013">
    <property type="protein sequence ID" value="EPG56475.1"/>
    <property type="molecule type" value="Genomic_DNA"/>
</dbReference>
<dbReference type="RefSeq" id="WP_002738333.1">
    <property type="nucleotide sequence ID" value="NZ_AHNP02000013.1"/>
</dbReference>
<dbReference type="SUPFAM" id="SSF53335">
    <property type="entry name" value="S-adenosyl-L-methionine-dependent methyltransferases"/>
    <property type="match status" value="1"/>
</dbReference>
<evidence type="ECO:0000313" key="4">
    <source>
        <dbReference type="Proteomes" id="UP000014570"/>
    </source>
</evidence>
<dbReference type="CDD" id="cd02440">
    <property type="entry name" value="AdoMet_MTases"/>
    <property type="match status" value="1"/>
</dbReference>
<dbReference type="PANTHER" id="PTHR43861">
    <property type="entry name" value="TRANS-ACONITATE 2-METHYLTRANSFERASE-RELATED"/>
    <property type="match status" value="1"/>
</dbReference>
<dbReference type="GeneID" id="61174540"/>
<evidence type="ECO:0000259" key="1">
    <source>
        <dbReference type="Pfam" id="PF08421"/>
    </source>
</evidence>
<dbReference type="Proteomes" id="UP000014570">
    <property type="component" value="Unassembled WGS sequence"/>
</dbReference>
<reference evidence="3 4" key="1">
    <citation type="submission" date="2013-04" db="EMBL/GenBank/DDBJ databases">
        <authorList>
            <person name="Harkins D.M."/>
            <person name="Durkin A.S."/>
            <person name="Brinkac L.M."/>
            <person name="Haft D.H."/>
            <person name="Selengut J.D."/>
            <person name="Sanka R."/>
            <person name="DePew J."/>
            <person name="Purushe J."/>
            <person name="Chanthongthip A."/>
            <person name="Lattana O."/>
            <person name="Phetsouvanh R."/>
            <person name="Newton P.N."/>
            <person name="Vinetz J.M."/>
            <person name="Sutton G.G."/>
            <person name="Nierman W.C."/>
            <person name="Fouts D.E."/>
        </authorList>
    </citation>
    <scope>NUCLEOTIDE SEQUENCE [LARGE SCALE GENOMIC DNA]</scope>
    <source>
        <strain evidence="3 4">UI 09931</strain>
    </source>
</reference>
<feature type="domain" description="C-methyltransferase" evidence="2">
    <location>
        <begin position="250"/>
        <end position="390"/>
    </location>
</feature>
<dbReference type="Gene3D" id="3.40.50.150">
    <property type="entry name" value="Vaccinia Virus protein VP39"/>
    <property type="match status" value="1"/>
</dbReference>
<dbReference type="InterPro" id="IPR038576">
    <property type="entry name" value="Methyltransf_Zn-bd_dom_put_sf"/>
</dbReference>
<proteinExistence type="predicted"/>
<organism evidence="3 4">
    <name type="scientific">Leptospira borgpetersenii serovar Javanica str. UI 09931</name>
    <dbReference type="NCBI Taxonomy" id="1049767"/>
    <lineage>
        <taxon>Bacteria</taxon>
        <taxon>Pseudomonadati</taxon>
        <taxon>Spirochaetota</taxon>
        <taxon>Spirochaetia</taxon>
        <taxon>Leptospirales</taxon>
        <taxon>Leptospiraceae</taxon>
        <taxon>Leptospira</taxon>
    </lineage>
</organism>
<accession>A0AAV3J931</accession>
<evidence type="ECO:0000313" key="3">
    <source>
        <dbReference type="EMBL" id="EPG56475.1"/>
    </source>
</evidence>
<dbReference type="Gene3D" id="3.40.50.720">
    <property type="entry name" value="NAD(P)-binding Rossmann-like Domain"/>
    <property type="match status" value="1"/>
</dbReference>
<dbReference type="Pfam" id="PF08484">
    <property type="entry name" value="Methyltransf_14"/>
    <property type="match status" value="1"/>
</dbReference>
<dbReference type="Pfam" id="PF13489">
    <property type="entry name" value="Methyltransf_23"/>
    <property type="match status" value="1"/>
</dbReference>
<comment type="caution">
    <text evidence="3">The sequence shown here is derived from an EMBL/GenBank/DDBJ whole genome shotgun (WGS) entry which is preliminary data.</text>
</comment>
<dbReference type="PANTHER" id="PTHR43861:SF5">
    <property type="entry name" value="BLL5978 PROTEIN"/>
    <property type="match status" value="1"/>
</dbReference>
<dbReference type="InterPro" id="IPR029063">
    <property type="entry name" value="SAM-dependent_MTases_sf"/>
</dbReference>
<gene>
    <name evidence="3" type="ORF">LEP1GSC103_1363</name>
</gene>
<protein>
    <submittedName>
        <fullName evidence="3">Methionine biosynthesis protein MetW-like protein</fullName>
    </submittedName>
</protein>
<dbReference type="Gene3D" id="6.20.50.110">
    <property type="entry name" value="Methyltransferase, zinc-binding domain"/>
    <property type="match status" value="1"/>
</dbReference>
<evidence type="ECO:0000259" key="2">
    <source>
        <dbReference type="Pfam" id="PF08484"/>
    </source>
</evidence>
<feature type="domain" description="Methyltransferase putative zinc binding" evidence="1">
    <location>
        <begin position="10"/>
        <end position="68"/>
    </location>
</feature>
<dbReference type="InterPro" id="IPR013630">
    <property type="entry name" value="Methyltransf_Zn-bd_dom_put"/>
</dbReference>